<dbReference type="PANTHER" id="PTHR11009">
    <property type="entry name" value="DER1-LIKE PROTEIN, DERLIN"/>
    <property type="match status" value="1"/>
</dbReference>
<keyword evidence="9" id="KW-1185">Reference proteome</keyword>
<dbReference type="Ensembl" id="ENSPMET00000032051.1">
    <property type="protein sequence ID" value="ENSPMEP00000029494.1"/>
    <property type="gene ID" value="ENSPMEG00000015277.1"/>
</dbReference>
<evidence type="ECO:0000256" key="6">
    <source>
        <dbReference type="ARBA" id="ARBA00023136"/>
    </source>
</evidence>
<feature type="transmembrane region" description="Helical" evidence="7">
    <location>
        <begin position="98"/>
        <end position="131"/>
    </location>
</feature>
<feature type="transmembrane region" description="Helical" evidence="7">
    <location>
        <begin position="143"/>
        <end position="164"/>
    </location>
</feature>
<evidence type="ECO:0000313" key="8">
    <source>
        <dbReference type="Ensembl" id="ENSPMEP00000029494.1"/>
    </source>
</evidence>
<evidence type="ECO:0000256" key="7">
    <source>
        <dbReference type="RuleBase" id="RU363059"/>
    </source>
</evidence>
<keyword evidence="3 7" id="KW-0812">Transmembrane</keyword>
<evidence type="ECO:0000256" key="2">
    <source>
        <dbReference type="ARBA" id="ARBA00008917"/>
    </source>
</evidence>
<evidence type="ECO:0000256" key="4">
    <source>
        <dbReference type="ARBA" id="ARBA00022824"/>
    </source>
</evidence>
<dbReference type="InterPro" id="IPR035952">
    <property type="entry name" value="Rhomboid-like_sf"/>
</dbReference>
<comment type="function">
    <text evidence="7">Functional component of endoplasmic reticulum-associated degradation (ERAD) for misfolded lumenal proteins. May act by forming a channel that allows the retrotranslocation of misfolded proteins into the cytosol where they are ubiquitinated and degraded by the proteasome.</text>
</comment>
<dbReference type="KEGG" id="pmei:106933360"/>
<evidence type="ECO:0000256" key="3">
    <source>
        <dbReference type="ARBA" id="ARBA00022692"/>
    </source>
</evidence>
<protein>
    <recommendedName>
        <fullName evidence="7">Derlin</fullName>
    </recommendedName>
</protein>
<reference evidence="8" key="1">
    <citation type="submission" date="2025-08" db="UniProtKB">
        <authorList>
            <consortium name="Ensembl"/>
        </authorList>
    </citation>
    <scope>IDENTIFICATION</scope>
</reference>
<organism evidence="8 9">
    <name type="scientific">Poecilia mexicana</name>
    <dbReference type="NCBI Taxonomy" id="48701"/>
    <lineage>
        <taxon>Eukaryota</taxon>
        <taxon>Metazoa</taxon>
        <taxon>Chordata</taxon>
        <taxon>Craniata</taxon>
        <taxon>Vertebrata</taxon>
        <taxon>Euteleostomi</taxon>
        <taxon>Actinopterygii</taxon>
        <taxon>Neopterygii</taxon>
        <taxon>Teleostei</taxon>
        <taxon>Neoteleostei</taxon>
        <taxon>Acanthomorphata</taxon>
        <taxon>Ovalentaria</taxon>
        <taxon>Atherinomorphae</taxon>
        <taxon>Cyprinodontiformes</taxon>
        <taxon>Poeciliidae</taxon>
        <taxon>Poeciliinae</taxon>
        <taxon>Poecilia</taxon>
    </lineage>
</organism>
<comment type="subcellular location">
    <subcellularLocation>
        <location evidence="1 7">Endoplasmic reticulum membrane</location>
        <topology evidence="1 7">Multi-pass membrane protein</topology>
    </subcellularLocation>
</comment>
<reference evidence="8" key="2">
    <citation type="submission" date="2025-09" db="UniProtKB">
        <authorList>
            <consortium name="Ensembl"/>
        </authorList>
    </citation>
    <scope>IDENTIFICATION</scope>
</reference>
<feature type="transmembrane region" description="Helical" evidence="7">
    <location>
        <begin position="53"/>
        <end position="78"/>
    </location>
</feature>
<accession>A0A3B3YQ73</accession>
<dbReference type="Proteomes" id="UP000261480">
    <property type="component" value="Unplaced"/>
</dbReference>
<dbReference type="Pfam" id="PF04511">
    <property type="entry name" value="DER1"/>
    <property type="match status" value="1"/>
</dbReference>
<dbReference type="CTD" id="91319"/>
<proteinExistence type="inferred from homology"/>
<dbReference type="InterPro" id="IPR007599">
    <property type="entry name" value="DER1"/>
</dbReference>
<dbReference type="OrthoDB" id="1716531at2759"/>
<dbReference type="FunFam" id="1.20.1540.10:FF:000016">
    <property type="entry name" value="Derlin"/>
    <property type="match status" value="1"/>
</dbReference>
<evidence type="ECO:0000313" key="9">
    <source>
        <dbReference type="Proteomes" id="UP000261480"/>
    </source>
</evidence>
<sequence length="231" mass="26646">MALSLTQEYFQIPLVTRTYTTACVLTTAAVQLQVISPFQLYFNPDLIISRYQIWRLITSFFFFGSLGFGFLFNIIFLYRYCRMLEEDCFRGRTADFVFMFLFGGILLTLLGLFANIFFLGQAFITMLVYVWSKRNPLIRMNFFGLLTFQAPLLPWVLMGCSLLLGNPVTADVLGIGVGHLYYFLEDVFPNQPGGRKLLTTPDLLRVMFDPPDLLQEEQQEEDLQHNEEQGS</sequence>
<feature type="transmembrane region" description="Helical" evidence="7">
    <location>
        <begin position="19"/>
        <end position="41"/>
    </location>
</feature>
<evidence type="ECO:0000256" key="1">
    <source>
        <dbReference type="ARBA" id="ARBA00004477"/>
    </source>
</evidence>
<name>A0A3B3YQ73_9TELE</name>
<dbReference type="RefSeq" id="XP_014868047.1">
    <property type="nucleotide sequence ID" value="XM_015012561.1"/>
</dbReference>
<dbReference type="GO" id="GO:0036503">
    <property type="term" value="P:ERAD pathway"/>
    <property type="evidence" value="ECO:0007669"/>
    <property type="project" value="UniProtKB-ARBA"/>
</dbReference>
<keyword evidence="5 7" id="KW-1133">Transmembrane helix</keyword>
<dbReference type="Gene3D" id="1.20.1540.10">
    <property type="entry name" value="Rhomboid-like"/>
    <property type="match status" value="1"/>
</dbReference>
<dbReference type="SUPFAM" id="SSF144091">
    <property type="entry name" value="Rhomboid-like"/>
    <property type="match status" value="1"/>
</dbReference>
<comment type="similarity">
    <text evidence="2 7">Belongs to the derlin family.</text>
</comment>
<evidence type="ECO:0000256" key="5">
    <source>
        <dbReference type="ARBA" id="ARBA00022989"/>
    </source>
</evidence>
<dbReference type="STRING" id="48701.ENSPMEP00000029494"/>
<dbReference type="GO" id="GO:0005789">
    <property type="term" value="C:endoplasmic reticulum membrane"/>
    <property type="evidence" value="ECO:0007669"/>
    <property type="project" value="UniProtKB-SubCell"/>
</dbReference>
<dbReference type="GeneID" id="106933360"/>
<keyword evidence="4 7" id="KW-0256">Endoplasmic reticulum</keyword>
<keyword evidence="6 7" id="KW-0472">Membrane</keyword>
<dbReference type="AlphaFoldDB" id="A0A3B3YQ73"/>